<evidence type="ECO:0000256" key="5">
    <source>
        <dbReference type="ARBA" id="ARBA00023186"/>
    </source>
</evidence>
<dbReference type="PRINTS" id="PR00625">
    <property type="entry name" value="JDOMAIN"/>
</dbReference>
<evidence type="ECO:0000256" key="4">
    <source>
        <dbReference type="ARBA" id="ARBA00022833"/>
    </source>
</evidence>
<protein>
    <recommendedName>
        <fullName evidence="7 8">Chaperone protein DnaJ</fullName>
    </recommendedName>
</protein>
<dbReference type="FunFam" id="2.60.260.20:FF:000005">
    <property type="entry name" value="Chaperone protein dnaJ 1, mitochondrial"/>
    <property type="match status" value="1"/>
</dbReference>
<dbReference type="SUPFAM" id="SSF46565">
    <property type="entry name" value="Chaperone J-domain"/>
    <property type="match status" value="1"/>
</dbReference>
<comment type="caution">
    <text evidence="12">The sequence shown here is derived from an EMBL/GenBank/DDBJ whole genome shotgun (WGS) entry which is preliminary data.</text>
</comment>
<dbReference type="InterPro" id="IPR001623">
    <property type="entry name" value="DnaJ_domain"/>
</dbReference>
<dbReference type="NCBIfam" id="TIGR02349">
    <property type="entry name" value="DnaJ_bact"/>
    <property type="match status" value="1"/>
</dbReference>
<dbReference type="Proteomes" id="UP000230154">
    <property type="component" value="Unassembled WGS sequence"/>
</dbReference>
<dbReference type="PANTHER" id="PTHR43096:SF52">
    <property type="entry name" value="DNAJ HOMOLOG 1, MITOCHONDRIAL-RELATED"/>
    <property type="match status" value="1"/>
</dbReference>
<dbReference type="GO" id="GO:0008270">
    <property type="term" value="F:zinc ion binding"/>
    <property type="evidence" value="ECO:0007669"/>
    <property type="project" value="UniProtKB-UniRule"/>
</dbReference>
<feature type="repeat" description="CXXCXGXG motif" evidence="8">
    <location>
        <begin position="212"/>
        <end position="219"/>
    </location>
</feature>
<evidence type="ECO:0000313" key="13">
    <source>
        <dbReference type="Proteomes" id="UP000230154"/>
    </source>
</evidence>
<keyword evidence="3 8" id="KW-0863">Zinc-finger</keyword>
<feature type="binding site" evidence="8">
    <location>
        <position position="212"/>
    </location>
    <ligand>
        <name>Zn(2+)</name>
        <dbReference type="ChEBI" id="CHEBI:29105"/>
        <label>1</label>
    </ligand>
</feature>
<dbReference type="Gene3D" id="2.60.260.20">
    <property type="entry name" value="Urease metallochaperone UreE, N-terminal domain"/>
    <property type="match status" value="2"/>
</dbReference>
<feature type="domain" description="J" evidence="10">
    <location>
        <begin position="4"/>
        <end position="66"/>
    </location>
</feature>
<dbReference type="InterPro" id="IPR036410">
    <property type="entry name" value="HSP_DnaJ_Cys-rich_dom_sf"/>
</dbReference>
<feature type="repeat" description="CXXCXGXG motif" evidence="8">
    <location>
        <begin position="155"/>
        <end position="162"/>
    </location>
</feature>
<dbReference type="GO" id="GO:0005524">
    <property type="term" value="F:ATP binding"/>
    <property type="evidence" value="ECO:0007669"/>
    <property type="project" value="InterPro"/>
</dbReference>
<dbReference type="FunFam" id="2.10.230.10:FF:000002">
    <property type="entry name" value="Molecular chaperone DnaJ"/>
    <property type="match status" value="1"/>
</dbReference>
<dbReference type="InterPro" id="IPR002939">
    <property type="entry name" value="DnaJ_C"/>
</dbReference>
<comment type="subcellular location">
    <subcellularLocation>
        <location evidence="8">Cytoplasm</location>
    </subcellularLocation>
</comment>
<dbReference type="Pfam" id="PF00684">
    <property type="entry name" value="DnaJ_CXXCXGXG"/>
    <property type="match status" value="1"/>
</dbReference>
<feature type="repeat" description="CXXCXGXG motif" evidence="8">
    <location>
        <begin position="198"/>
        <end position="205"/>
    </location>
</feature>
<dbReference type="GO" id="GO:0051082">
    <property type="term" value="F:unfolded protein binding"/>
    <property type="evidence" value="ECO:0007669"/>
    <property type="project" value="UniProtKB-UniRule"/>
</dbReference>
<accession>A0A2H0TQD8</accession>
<feature type="binding site" evidence="8">
    <location>
        <position position="158"/>
    </location>
    <ligand>
        <name>Zn(2+)</name>
        <dbReference type="ChEBI" id="CHEBI:29105"/>
        <label>1</label>
    </ligand>
</feature>
<dbReference type="PROSITE" id="PS50076">
    <property type="entry name" value="DNAJ_2"/>
    <property type="match status" value="1"/>
</dbReference>
<dbReference type="SUPFAM" id="SSF49493">
    <property type="entry name" value="HSP40/DnaJ peptide-binding domain"/>
    <property type="match status" value="2"/>
</dbReference>
<evidence type="ECO:0000256" key="8">
    <source>
        <dbReference type="HAMAP-Rule" id="MF_01152"/>
    </source>
</evidence>
<organism evidence="12 13">
    <name type="scientific">Candidatus Magasanikbacteria bacterium CG10_big_fil_rev_8_21_14_0_10_47_10</name>
    <dbReference type="NCBI Taxonomy" id="1974652"/>
    <lineage>
        <taxon>Bacteria</taxon>
        <taxon>Candidatus Magasanikiibacteriota</taxon>
    </lineage>
</organism>
<keyword evidence="1 8" id="KW-0479">Metal-binding</keyword>
<evidence type="ECO:0000259" key="10">
    <source>
        <dbReference type="PROSITE" id="PS50076"/>
    </source>
</evidence>
<feature type="binding site" evidence="8">
    <location>
        <position position="215"/>
    </location>
    <ligand>
        <name>Zn(2+)</name>
        <dbReference type="ChEBI" id="CHEBI:29105"/>
        <label>1</label>
    </ligand>
</feature>
<dbReference type="Pfam" id="PF00226">
    <property type="entry name" value="DnaJ"/>
    <property type="match status" value="1"/>
</dbReference>
<feature type="repeat" description="CXXCXGXG motif" evidence="8">
    <location>
        <begin position="172"/>
        <end position="179"/>
    </location>
</feature>
<dbReference type="AlphaFoldDB" id="A0A2H0TQD8"/>
<evidence type="ECO:0000256" key="2">
    <source>
        <dbReference type="ARBA" id="ARBA00022737"/>
    </source>
</evidence>
<evidence type="ECO:0000256" key="6">
    <source>
        <dbReference type="ARBA" id="ARBA00061004"/>
    </source>
</evidence>
<evidence type="ECO:0000256" key="9">
    <source>
        <dbReference type="PROSITE-ProRule" id="PRU00546"/>
    </source>
</evidence>
<evidence type="ECO:0000256" key="3">
    <source>
        <dbReference type="ARBA" id="ARBA00022771"/>
    </source>
</evidence>
<dbReference type="Gene3D" id="1.10.287.110">
    <property type="entry name" value="DnaJ domain"/>
    <property type="match status" value="1"/>
</dbReference>
<feature type="binding site" evidence="8">
    <location>
        <position position="172"/>
    </location>
    <ligand>
        <name>Zn(2+)</name>
        <dbReference type="ChEBI" id="CHEBI:29105"/>
        <label>2</label>
    </ligand>
</feature>
<dbReference type="SMART" id="SM00271">
    <property type="entry name" value="DnaJ"/>
    <property type="match status" value="1"/>
</dbReference>
<gene>
    <name evidence="8 12" type="primary">dnaJ</name>
    <name evidence="12" type="ORF">COU35_02745</name>
</gene>
<dbReference type="PROSITE" id="PS51188">
    <property type="entry name" value="ZF_CR"/>
    <property type="match status" value="1"/>
</dbReference>
<dbReference type="NCBIfam" id="NF008035">
    <property type="entry name" value="PRK10767.1"/>
    <property type="match status" value="1"/>
</dbReference>
<feature type="binding site" evidence="8">
    <location>
        <position position="201"/>
    </location>
    <ligand>
        <name>Zn(2+)</name>
        <dbReference type="ChEBI" id="CHEBI:29105"/>
        <label>2</label>
    </ligand>
</feature>
<dbReference type="PANTHER" id="PTHR43096">
    <property type="entry name" value="DNAJ HOMOLOG 1, MITOCHONDRIAL-RELATED"/>
    <property type="match status" value="1"/>
</dbReference>
<evidence type="ECO:0000313" key="12">
    <source>
        <dbReference type="EMBL" id="PIR74344.1"/>
    </source>
</evidence>
<dbReference type="GO" id="GO:0005737">
    <property type="term" value="C:cytoplasm"/>
    <property type="evidence" value="ECO:0007669"/>
    <property type="project" value="UniProtKB-SubCell"/>
</dbReference>
<feature type="zinc finger region" description="CR-type" evidence="9">
    <location>
        <begin position="142"/>
        <end position="224"/>
    </location>
</feature>
<keyword evidence="8" id="KW-0346">Stress response</keyword>
<keyword evidence="4 8" id="KW-0862">Zinc</keyword>
<comment type="cofactor">
    <cofactor evidence="8">
        <name>Zn(2+)</name>
        <dbReference type="ChEBI" id="CHEBI:29105"/>
    </cofactor>
    <text evidence="8">Binds 2 Zn(2+) ions per monomer.</text>
</comment>
<dbReference type="GO" id="GO:0031072">
    <property type="term" value="F:heat shock protein binding"/>
    <property type="evidence" value="ECO:0007669"/>
    <property type="project" value="InterPro"/>
</dbReference>
<sequence length="364" mass="39378">MGKDYYNTLGVEKGATDEEIKKAFRKLAHKYHPDKPTGDEQKFKEVNEAYQVIGNTEKRKQYDQYGATFGQQGGFGGGMNWEDFMRATRQGGGGANFDFGVDLGDIFGDLFGFGGGRSRGGRGRGRDIQVDVELTFKEAVFGVEKDLHLTKNNACAVCSGSGAEPGSDRKKCDTCHGQGQVRVVQRTILGDMQSARVCTACSGAGDIPEKRCKHCSGAGVEKSSTSLTVKIPAGIDNGSSIRLTGKGEYGGPGSSAGDLYVAVHVHEDKRFVRQGDDILTEDTISYPQAVLGDTIDIETIDGTKQLVIPSGTQSHQQFRLKGLGVPHLRGSGRGDQYVRVKVDVPKKPSRHAKKLIEELKNELQ</sequence>
<reference evidence="13" key="1">
    <citation type="submission" date="2017-09" db="EMBL/GenBank/DDBJ databases">
        <title>Depth-based differentiation of microbial function through sediment-hosted aquifers and enrichment of novel symbionts in the deep terrestrial subsurface.</title>
        <authorList>
            <person name="Probst A.J."/>
            <person name="Ladd B."/>
            <person name="Jarett J.K."/>
            <person name="Geller-Mcgrath D.E."/>
            <person name="Sieber C.M.K."/>
            <person name="Emerson J.B."/>
            <person name="Anantharaman K."/>
            <person name="Thomas B.C."/>
            <person name="Malmstrom R."/>
            <person name="Stieglmeier M."/>
            <person name="Klingl A."/>
            <person name="Woyke T."/>
            <person name="Ryan C.M."/>
            <person name="Banfield J.F."/>
        </authorList>
    </citation>
    <scope>NUCLEOTIDE SEQUENCE [LARGE SCALE GENOMIC DNA]</scope>
</reference>
<name>A0A2H0TQD8_9BACT</name>
<dbReference type="GO" id="GO:0006260">
    <property type="term" value="P:DNA replication"/>
    <property type="evidence" value="ECO:0007669"/>
    <property type="project" value="UniProtKB-KW"/>
</dbReference>
<dbReference type="InterPro" id="IPR036869">
    <property type="entry name" value="J_dom_sf"/>
</dbReference>
<dbReference type="Pfam" id="PF01556">
    <property type="entry name" value="DnaJ_C"/>
    <property type="match status" value="1"/>
</dbReference>
<dbReference type="InterPro" id="IPR001305">
    <property type="entry name" value="HSP_DnaJ_Cys-rich_dom"/>
</dbReference>
<dbReference type="InterPro" id="IPR012724">
    <property type="entry name" value="DnaJ"/>
</dbReference>
<feature type="binding site" evidence="8">
    <location>
        <position position="175"/>
    </location>
    <ligand>
        <name>Zn(2+)</name>
        <dbReference type="ChEBI" id="CHEBI:29105"/>
        <label>2</label>
    </ligand>
</feature>
<dbReference type="HAMAP" id="MF_01152">
    <property type="entry name" value="DnaJ"/>
    <property type="match status" value="1"/>
</dbReference>
<feature type="domain" description="CR-type" evidence="11">
    <location>
        <begin position="142"/>
        <end position="224"/>
    </location>
</feature>
<evidence type="ECO:0000256" key="7">
    <source>
        <dbReference type="ARBA" id="ARBA00067609"/>
    </source>
</evidence>
<dbReference type="GO" id="GO:0009408">
    <property type="term" value="P:response to heat"/>
    <property type="evidence" value="ECO:0007669"/>
    <property type="project" value="InterPro"/>
</dbReference>
<dbReference type="CDD" id="cd06257">
    <property type="entry name" value="DnaJ"/>
    <property type="match status" value="1"/>
</dbReference>
<keyword evidence="2 8" id="KW-0677">Repeat</keyword>
<proteinExistence type="inferred from homology"/>
<comment type="subunit">
    <text evidence="8">Homodimer.</text>
</comment>
<feature type="binding site" evidence="8">
    <location>
        <position position="198"/>
    </location>
    <ligand>
        <name>Zn(2+)</name>
        <dbReference type="ChEBI" id="CHEBI:29105"/>
        <label>2</label>
    </ligand>
</feature>
<dbReference type="InterPro" id="IPR008971">
    <property type="entry name" value="HSP40/DnaJ_pept-bd"/>
</dbReference>
<evidence type="ECO:0000256" key="1">
    <source>
        <dbReference type="ARBA" id="ARBA00022723"/>
    </source>
</evidence>
<evidence type="ECO:0000259" key="11">
    <source>
        <dbReference type="PROSITE" id="PS51188"/>
    </source>
</evidence>
<dbReference type="CDD" id="cd10747">
    <property type="entry name" value="DnaJ_C"/>
    <property type="match status" value="1"/>
</dbReference>
<dbReference type="EMBL" id="PFCB01000022">
    <property type="protein sequence ID" value="PIR74344.1"/>
    <property type="molecule type" value="Genomic_DNA"/>
</dbReference>
<dbReference type="GO" id="GO:0042026">
    <property type="term" value="P:protein refolding"/>
    <property type="evidence" value="ECO:0007669"/>
    <property type="project" value="TreeGrafter"/>
</dbReference>
<dbReference type="Gene3D" id="2.10.230.10">
    <property type="entry name" value="Heat shock protein DnaJ, cysteine-rich domain"/>
    <property type="match status" value="1"/>
</dbReference>
<comment type="similarity">
    <text evidence="6 8">Belongs to the DnaJ family.</text>
</comment>
<comment type="function">
    <text evidence="8">Participates actively in the response to hyperosmotic and heat shock by preventing the aggregation of stress-denatured proteins and by disaggregating proteins, also in an autonomous, DnaK-independent fashion. Unfolded proteins bind initially to DnaJ; upon interaction with the DnaJ-bound protein, DnaK hydrolyzes its bound ATP, resulting in the formation of a stable complex. GrpE releases ADP from DnaK; ATP binding to DnaK triggers the release of the substrate protein, thus completing the reaction cycle. Several rounds of ATP-dependent interactions between DnaJ, DnaK and GrpE are required for fully efficient folding. Also involved, together with DnaK and GrpE, in the DNA replication of plasmids through activation of initiation proteins.</text>
</comment>
<keyword evidence="5 8" id="KW-0143">Chaperone</keyword>
<keyword evidence="8" id="KW-0235">DNA replication</keyword>
<comment type="domain">
    <text evidence="8">The J domain is necessary and sufficient to stimulate DnaK ATPase activity. Zinc center 1 plays an important role in the autonomous, DnaK-independent chaperone activity of DnaJ. Zinc center 2 is essential for interaction with DnaK and for DnaJ activity.</text>
</comment>
<feature type="binding site" evidence="8">
    <location>
        <position position="155"/>
    </location>
    <ligand>
        <name>Zn(2+)</name>
        <dbReference type="ChEBI" id="CHEBI:29105"/>
        <label>1</label>
    </ligand>
</feature>
<keyword evidence="8" id="KW-0963">Cytoplasm</keyword>
<dbReference type="SUPFAM" id="SSF57938">
    <property type="entry name" value="DnaJ/Hsp40 cysteine-rich domain"/>
    <property type="match status" value="1"/>
</dbReference>